<keyword evidence="1" id="KW-0862">Zinc</keyword>
<dbReference type="PROSITE" id="PS50119">
    <property type="entry name" value="ZF_BBOX"/>
    <property type="match status" value="2"/>
</dbReference>
<feature type="domain" description="B box-type" evidence="3">
    <location>
        <begin position="67"/>
        <end position="109"/>
    </location>
</feature>
<dbReference type="PANTHER" id="PTHR25462:SF296">
    <property type="entry name" value="MEIOTIC P26, ISOFORM F"/>
    <property type="match status" value="1"/>
</dbReference>
<dbReference type="Gene3D" id="3.30.160.60">
    <property type="entry name" value="Classic Zinc Finger"/>
    <property type="match status" value="1"/>
</dbReference>
<keyword evidence="4" id="KW-0808">Transferase</keyword>
<protein>
    <submittedName>
        <fullName evidence="4">Tripartite motif-containing protein 71</fullName>
        <ecNumber evidence="4">2.3.2.27</ecNumber>
    </submittedName>
</protein>
<dbReference type="AlphaFoldDB" id="A0A8B6GGY3"/>
<dbReference type="PANTHER" id="PTHR25462">
    <property type="entry name" value="BONUS, ISOFORM C-RELATED"/>
    <property type="match status" value="1"/>
</dbReference>
<dbReference type="EMBL" id="UYJE01008450">
    <property type="protein sequence ID" value="VDI63938.1"/>
    <property type="molecule type" value="Genomic_DNA"/>
</dbReference>
<keyword evidence="5" id="KW-1185">Reference proteome</keyword>
<dbReference type="GO" id="GO:0008270">
    <property type="term" value="F:zinc ion binding"/>
    <property type="evidence" value="ECO:0007669"/>
    <property type="project" value="UniProtKB-KW"/>
</dbReference>
<dbReference type="OrthoDB" id="295536at2759"/>
<feature type="coiled-coil region" evidence="2">
    <location>
        <begin position="149"/>
        <end position="215"/>
    </location>
</feature>
<keyword evidence="1" id="KW-0863">Zinc-finger</keyword>
<dbReference type="InterPro" id="IPR011042">
    <property type="entry name" value="6-blade_b-propeller_TolB-like"/>
</dbReference>
<evidence type="ECO:0000256" key="2">
    <source>
        <dbReference type="SAM" id="Coils"/>
    </source>
</evidence>
<evidence type="ECO:0000256" key="1">
    <source>
        <dbReference type="PROSITE-ProRule" id="PRU00024"/>
    </source>
</evidence>
<dbReference type="CDD" id="cd19756">
    <property type="entry name" value="Bbox2"/>
    <property type="match status" value="1"/>
</dbReference>
<keyword evidence="1" id="KW-0479">Metal-binding</keyword>
<sequence length="563" mass="64738">MAQNLILCQLCEKPKEIKWKCFNCDLVLCQKCVNKHSKFSGSEDHCIIDFKQVGTPKNLDIIRKFNLKNIKCGIHTEENCTLFCIDCKTPLCSFCVIESTHKNHNIDKLSVVYSNQLSELKDIQERIQQNLPDIRKSVRESDATSDNYHEVIERIIQREKELKERVTEEAAKLIEELDKLIIPSKGDFIEEKQKIQKVERKLTEANKEIDSALKSHQATSVLTTYGRVRKDFQLNMNSDNIPLEQKFTLIVPDSLSINFGSIKKCPILKVINTYETNLPVIRNLKSLQDGTLVCYFNKNDDDFYLSYSDEQGDKYIFKNELCVTSSTWPPTDMTVTDDDMILLTNGTDEIQCLNAYDENLKAFEWDDMDNEPGIHTFKLDGIHSFKDKILVGFEEYFHHIDDDHLEGTETKGVLIIYNEDHNELVSAFEENRYRLIKLGDSRGESVICIIFKLTRNINGDINIIFDNDIAVLDCNFKLKWRWTNFNHHHFLDIVTTSTGLVVVADGSSIKVLSIDGDFLTSIGKQDNILHVYCLHIDKSGQLLVGCKSETDESAKIHRVKILD</sequence>
<dbReference type="SUPFAM" id="SSF57845">
    <property type="entry name" value="B-box zinc-binding domain"/>
    <property type="match status" value="1"/>
</dbReference>
<evidence type="ECO:0000313" key="4">
    <source>
        <dbReference type="EMBL" id="VDI63938.1"/>
    </source>
</evidence>
<organism evidence="4 5">
    <name type="scientific">Mytilus galloprovincialis</name>
    <name type="common">Mediterranean mussel</name>
    <dbReference type="NCBI Taxonomy" id="29158"/>
    <lineage>
        <taxon>Eukaryota</taxon>
        <taxon>Metazoa</taxon>
        <taxon>Spiralia</taxon>
        <taxon>Lophotrochozoa</taxon>
        <taxon>Mollusca</taxon>
        <taxon>Bivalvia</taxon>
        <taxon>Autobranchia</taxon>
        <taxon>Pteriomorphia</taxon>
        <taxon>Mytilida</taxon>
        <taxon>Mytiloidea</taxon>
        <taxon>Mytilidae</taxon>
        <taxon>Mytilinae</taxon>
        <taxon>Mytilus</taxon>
    </lineage>
</organism>
<reference evidence="4" key="1">
    <citation type="submission" date="2018-11" db="EMBL/GenBank/DDBJ databases">
        <authorList>
            <person name="Alioto T."/>
            <person name="Alioto T."/>
        </authorList>
    </citation>
    <scope>NUCLEOTIDE SEQUENCE</scope>
</reference>
<name>A0A8B6GGY3_MYTGA</name>
<dbReference type="SUPFAM" id="SSF101898">
    <property type="entry name" value="NHL repeat"/>
    <property type="match status" value="1"/>
</dbReference>
<comment type="caution">
    <text evidence="4">The sequence shown here is derived from an EMBL/GenBank/DDBJ whole genome shotgun (WGS) entry which is preliminary data.</text>
</comment>
<dbReference type="Pfam" id="PF00643">
    <property type="entry name" value="zf-B_box"/>
    <property type="match status" value="1"/>
</dbReference>
<feature type="domain" description="B box-type" evidence="3">
    <location>
        <begin position="3"/>
        <end position="50"/>
    </location>
</feature>
<gene>
    <name evidence="4" type="ORF">MGAL_10B074337</name>
</gene>
<dbReference type="GO" id="GO:0061630">
    <property type="term" value="F:ubiquitin protein ligase activity"/>
    <property type="evidence" value="ECO:0007669"/>
    <property type="project" value="UniProtKB-EC"/>
</dbReference>
<proteinExistence type="predicted"/>
<dbReference type="InterPro" id="IPR000315">
    <property type="entry name" value="Znf_B-box"/>
</dbReference>
<accession>A0A8B6GGY3</accession>
<evidence type="ECO:0000259" key="3">
    <source>
        <dbReference type="PROSITE" id="PS50119"/>
    </source>
</evidence>
<dbReference type="InterPro" id="IPR047153">
    <property type="entry name" value="TRIM45/56/19-like"/>
</dbReference>
<keyword evidence="2" id="KW-0175">Coiled coil</keyword>
<evidence type="ECO:0000313" key="5">
    <source>
        <dbReference type="Proteomes" id="UP000596742"/>
    </source>
</evidence>
<dbReference type="EC" id="2.3.2.27" evidence="4"/>
<keyword evidence="4" id="KW-0012">Acyltransferase</keyword>
<dbReference type="Gene3D" id="2.120.10.30">
    <property type="entry name" value="TolB, C-terminal domain"/>
    <property type="match status" value="1"/>
</dbReference>
<dbReference type="Proteomes" id="UP000596742">
    <property type="component" value="Unassembled WGS sequence"/>
</dbReference>
<dbReference type="SMART" id="SM00336">
    <property type="entry name" value="BBOX"/>
    <property type="match status" value="2"/>
</dbReference>